<protein>
    <submittedName>
        <fullName evidence="1">Uncharacterized protein</fullName>
    </submittedName>
</protein>
<sequence length="31" mass="3493">MDSAYTPNETQDGGCVFESLVWGVHVKFYIV</sequence>
<dbReference type="EMBL" id="MN740384">
    <property type="protein sequence ID" value="QHU03596.1"/>
    <property type="molecule type" value="Genomic_DNA"/>
</dbReference>
<proteinExistence type="predicted"/>
<reference evidence="1" key="1">
    <citation type="journal article" date="2020" name="Nature">
        <title>Giant virus diversity and host interactions through global metagenomics.</title>
        <authorList>
            <person name="Schulz F."/>
            <person name="Roux S."/>
            <person name="Paez-Espino D."/>
            <person name="Jungbluth S."/>
            <person name="Walsh D.A."/>
            <person name="Denef V.J."/>
            <person name="McMahon K.D."/>
            <person name="Konstantinidis K.T."/>
            <person name="Eloe-Fadrosh E.A."/>
            <person name="Kyrpides N.C."/>
            <person name="Woyke T."/>
        </authorList>
    </citation>
    <scope>NUCLEOTIDE SEQUENCE</scope>
    <source>
        <strain evidence="1">GVMAG-M-3300027206-1</strain>
    </source>
</reference>
<organism evidence="1">
    <name type="scientific">viral metagenome</name>
    <dbReference type="NCBI Taxonomy" id="1070528"/>
    <lineage>
        <taxon>unclassified sequences</taxon>
        <taxon>metagenomes</taxon>
        <taxon>organismal metagenomes</taxon>
    </lineage>
</organism>
<name>A0A6C0JFP2_9ZZZZ</name>
<evidence type="ECO:0000313" key="1">
    <source>
        <dbReference type="EMBL" id="QHU03596.1"/>
    </source>
</evidence>
<accession>A0A6C0JFP2</accession>
<dbReference type="AlphaFoldDB" id="A0A6C0JFP2"/>